<dbReference type="Gene3D" id="3.90.70.10">
    <property type="entry name" value="Cysteine proteinases"/>
    <property type="match status" value="1"/>
</dbReference>
<keyword evidence="3" id="KW-1185">Reference proteome</keyword>
<name>A0ABY1CCL9_9FIRM</name>
<dbReference type="InterPro" id="IPR039564">
    <property type="entry name" value="Peptidase_C39-like"/>
</dbReference>
<reference evidence="2 3" key="1">
    <citation type="submission" date="2016-10" db="EMBL/GenBank/DDBJ databases">
        <authorList>
            <person name="Varghese N."/>
            <person name="Submissions S."/>
        </authorList>
    </citation>
    <scope>NUCLEOTIDE SEQUENCE [LARGE SCALE GENOMIC DNA]</scope>
    <source>
        <strain evidence="2 3">ATCC 19403</strain>
    </source>
</reference>
<evidence type="ECO:0000259" key="1">
    <source>
        <dbReference type="Pfam" id="PF13529"/>
    </source>
</evidence>
<evidence type="ECO:0000313" key="3">
    <source>
        <dbReference type="Proteomes" id="UP000198970"/>
    </source>
</evidence>
<dbReference type="EMBL" id="LT630003">
    <property type="protein sequence ID" value="SET93462.1"/>
    <property type="molecule type" value="Genomic_DNA"/>
</dbReference>
<dbReference type="Proteomes" id="UP000198970">
    <property type="component" value="Chromosome I"/>
</dbReference>
<gene>
    <name evidence="2" type="ORF">SAMN02745906_3163</name>
</gene>
<sequence>MLNTIQYILFQTLFLTVIPLMASSSFNQPILGGSGTEVVSDYYQNEGLEEAAADFPQEGRYDLMLDSVCGPLTHYNQNDARWGGFLYGGKDSLATYGCGPTVMAMIVTSLTGNQVLPPDMAAWAAANKSWAPGQGSYHRLILDSALAYGLNAEPVKDYTVQGLENALNSGHVIVALMKKGHFTQNGHFIILTHFTEEGLIKIADANQYDNCQLDWDPSLILKELNYHASNGGPLWMIGPPN</sequence>
<dbReference type="Pfam" id="PF13529">
    <property type="entry name" value="Peptidase_C39_2"/>
    <property type="match status" value="1"/>
</dbReference>
<protein>
    <submittedName>
        <fullName evidence="2">Papain-like cysteine protease AvrRpt2</fullName>
    </submittedName>
</protein>
<organism evidence="2 3">
    <name type="scientific">Lacrimispora sphenoides JCM 1415</name>
    <dbReference type="NCBI Taxonomy" id="1297793"/>
    <lineage>
        <taxon>Bacteria</taxon>
        <taxon>Bacillati</taxon>
        <taxon>Bacillota</taxon>
        <taxon>Clostridia</taxon>
        <taxon>Lachnospirales</taxon>
        <taxon>Lachnospiraceae</taxon>
        <taxon>Lacrimispora</taxon>
    </lineage>
</organism>
<evidence type="ECO:0000313" key="2">
    <source>
        <dbReference type="EMBL" id="SET93462.1"/>
    </source>
</evidence>
<proteinExistence type="predicted"/>
<feature type="domain" description="Peptidase C39-like" evidence="1">
    <location>
        <begin position="74"/>
        <end position="204"/>
    </location>
</feature>
<accession>A0ABY1CCL9</accession>